<dbReference type="Proteomes" id="UP000248198">
    <property type="component" value="Unassembled WGS sequence"/>
</dbReference>
<keyword evidence="1" id="KW-0802">TPR repeat</keyword>
<feature type="repeat" description="TPR" evidence="1">
    <location>
        <begin position="309"/>
        <end position="342"/>
    </location>
</feature>
<reference evidence="2 3" key="1">
    <citation type="submission" date="2018-06" db="EMBL/GenBank/DDBJ databases">
        <title>Genomic Encyclopedia of Archaeal and Bacterial Type Strains, Phase II (KMG-II): from individual species to whole genera.</title>
        <authorList>
            <person name="Goeker M."/>
        </authorList>
    </citation>
    <scope>NUCLEOTIDE SEQUENCE [LARGE SCALE GENOMIC DNA]</scope>
    <source>
        <strain evidence="2 3">DSM 27372</strain>
    </source>
</reference>
<sequence>MLLKNYAIHPIKIILICLGICIIYSCGSQKDTAANRKMQNLTARYNYLYNSNVLVQNYEEDLSNTYVDNYNQILPVYIAPAKFNPYSKDPFAAPVNSAALDKVILKAQTIIAEKSFSNYVDDAYMLLGKAQFLKGNYFFSKEYYDYVIKTYPENRPVYIQALNGRARSLLQLNDLRSAGLTLDTLEQNLNEVKNHKAEPLATLAQMGISVHRYKDAIIYLEAALKAGTIKRNQIRWTYVLAQLYEHEKDYPRALRNYVKVQKSNAAFELYFNANLSRIRLNALTKGVTVDRKQQLTALLKDDKNAEYIDQIYYQIGESYEEDKDYANAEKFYKRSIAKSFKNPYQKGLSYLKIADLSFKQNKDYLKAKLYYDSTVNTLPETYAGYELILKKAQNLEYLTLRYESISLQDTLQSIAKLPEPERKPKIESLFAKAKVASTVQENKNPGKPNFPGNLDNEKNAGVSTFYFGNTVAVSRGLSDFKTKWGNRKLEDDWRQSVRSSSQTNTQYVANLDNTGLPKEDIKLMTGTDSARIKAYMEALPLSPAQLSTSNQKILDAYYEIANFYQQELNDNEEAARIYEIILKRFPENNHLAAINYGLYLSYKDKDPAKAAVYKNVVLSQFASSIYAKTILDPDFSVKRSEKEADVAKKYNTVFDQYVQKDFPGVITAVNTVLAQSPDNYLSPQFAYLKSIAIGRTNSVDSLIKAFKNIIGQFPDDKLITPLVHDHLSYIEQHLAEFRKRKIALTDFDPNEPRFMEQQAAPQTPVKPAEQIIASLPAAAKPEPVVTKAAEPEKTAAAPAVKSNGIFSTAVSSTYYFVIDVADASLTLSSSRFGIGQFNRGNYTGSNLKHQLTEFDNDQLIYVGNFSSFDDAKIYADEITPQLKQIMKVPASIYTSFIISKENFEKLKSKDLLNKYLEFYKTSY</sequence>
<dbReference type="Pfam" id="PF13174">
    <property type="entry name" value="TPR_6"/>
    <property type="match status" value="1"/>
</dbReference>
<dbReference type="EMBL" id="QKLU01000008">
    <property type="protein sequence ID" value="PYF70646.1"/>
    <property type="molecule type" value="Genomic_DNA"/>
</dbReference>
<dbReference type="SMART" id="SM00028">
    <property type="entry name" value="TPR"/>
    <property type="match status" value="4"/>
</dbReference>
<evidence type="ECO:0000313" key="2">
    <source>
        <dbReference type="EMBL" id="PYF70646.1"/>
    </source>
</evidence>
<evidence type="ECO:0000313" key="3">
    <source>
        <dbReference type="Proteomes" id="UP000248198"/>
    </source>
</evidence>
<organism evidence="2 3">
    <name type="scientific">Pedobacter nutrimenti</name>
    <dbReference type="NCBI Taxonomy" id="1241337"/>
    <lineage>
        <taxon>Bacteria</taxon>
        <taxon>Pseudomonadati</taxon>
        <taxon>Bacteroidota</taxon>
        <taxon>Sphingobacteriia</taxon>
        <taxon>Sphingobacteriales</taxon>
        <taxon>Sphingobacteriaceae</taxon>
        <taxon>Pedobacter</taxon>
    </lineage>
</organism>
<protein>
    <submittedName>
        <fullName evidence="2">Tetratricopeptide repeat protein</fullName>
    </submittedName>
</protein>
<dbReference type="AlphaFoldDB" id="A0A318UBD9"/>
<dbReference type="InterPro" id="IPR011990">
    <property type="entry name" value="TPR-like_helical_dom_sf"/>
</dbReference>
<evidence type="ECO:0000256" key="1">
    <source>
        <dbReference type="PROSITE-ProRule" id="PRU00339"/>
    </source>
</evidence>
<dbReference type="Gene3D" id="1.25.40.10">
    <property type="entry name" value="Tetratricopeptide repeat domain"/>
    <property type="match status" value="3"/>
</dbReference>
<dbReference type="PROSITE" id="PS51257">
    <property type="entry name" value="PROKAR_LIPOPROTEIN"/>
    <property type="match status" value="1"/>
</dbReference>
<accession>A0A318UBD9</accession>
<gene>
    <name evidence="2" type="ORF">B0O44_10872</name>
</gene>
<dbReference type="SUPFAM" id="SSF48452">
    <property type="entry name" value="TPR-like"/>
    <property type="match status" value="1"/>
</dbReference>
<proteinExistence type="predicted"/>
<name>A0A318UBD9_9SPHI</name>
<comment type="caution">
    <text evidence="2">The sequence shown here is derived from an EMBL/GenBank/DDBJ whole genome shotgun (WGS) entry which is preliminary data.</text>
</comment>
<dbReference type="SUPFAM" id="SSF81901">
    <property type="entry name" value="HCP-like"/>
    <property type="match status" value="1"/>
</dbReference>
<dbReference type="InterPro" id="IPR019734">
    <property type="entry name" value="TPR_rpt"/>
</dbReference>
<keyword evidence="3" id="KW-1185">Reference proteome</keyword>
<dbReference type="PROSITE" id="PS50005">
    <property type="entry name" value="TPR"/>
    <property type="match status" value="1"/>
</dbReference>